<proteinExistence type="predicted"/>
<dbReference type="PROSITE" id="PS00211">
    <property type="entry name" value="ABC_TRANSPORTER_1"/>
    <property type="match status" value="1"/>
</dbReference>
<dbReference type="PANTHER" id="PTHR19229:SF250">
    <property type="entry name" value="ABC TRANSPORTER DOMAIN-CONTAINING PROTEIN-RELATED"/>
    <property type="match status" value="1"/>
</dbReference>
<dbReference type="GO" id="GO:0016020">
    <property type="term" value="C:membrane"/>
    <property type="evidence" value="ECO:0007669"/>
    <property type="project" value="UniProtKB-SubCell"/>
</dbReference>
<feature type="transmembrane region" description="Helical" evidence="10">
    <location>
        <begin position="335"/>
        <end position="355"/>
    </location>
</feature>
<keyword evidence="5" id="KW-0547">Nucleotide-binding</keyword>
<feature type="compositionally biased region" description="Low complexity" evidence="9">
    <location>
        <begin position="1669"/>
        <end position="1680"/>
    </location>
</feature>
<sequence>MSTSNWDKFVLLLWKNWIIQKRHYMQTLFEITIPVLACSLLILVRGLVTPTIYTETTTFRTLNVRSLAMIREMLTTHPIELKIAYSPHNDVLDRVVHRAARLLGSDVLHQGYNDSESMYNDLVTHNYLAGLEFDQQFKNITSLPERVDVAIRMPSEMRTTTLPGAQFWANWRTFLIFPQFQVYGARAVNASDGGYPANYYAEGFASVQNAISRAVLEMHSGREDAVPHVDLQRFPYPPFYDDPLLRGMENLFPSIIMVAFFYSCINTVKFITLEKEKQLKESMKVMGLNGWIHWTAWFVRTVTLLTISVTLVTVLLSFNLTTNTNVAIFQFSNRFLIWLFLFVYSITTIMLCFMISTFFSKANIASGMAGIIWFYSLTPFHLTYGSYDSMSLAAKLASSLWCNTAMGYGVMLFMKHEGTSIGLQWDNLFSPVTVDDQLTMAHIFGILLFDAALYLAVALYIEQIAPGQFGVPRRWNFIFTTSFWMEEVLRRKSTTDIVGGSGATEEAERLKSSGRYHANMEEDPTDKQIGISLVGLTKVYPSKRTIRPAVSGLTVNFFRDHITVLLGHNGAGKSTTMGMLTGMYPPTAGYATIEGHRIGGSAVNQFRNTLGFCPQHNVLFDELTVAEHIRFFARLKGVREDEYIEQEIDKYLQALRLEPKRHAQSHTLSGGMKRKLSLAVALCGGSRVVFCDEPTSGMDPGARRTVWDLLQQEKRDRTIILSTHFMDEADVLGDRIAVMCDGELRAVGTPFFLKKRFGAGYRLVCVKRPDCKPDVLTSLMRKHVPDVAIESDIGTELSLRLHEQYRGKFQPALKELEQNVDQCGISSYGITLATLEEVFMRLGSDSYNEELAQTSNGGSSKDGKHLTNGTHPAPPPITITETYELQTGLPLLCSQIRAMFSKKYLSFIRSWKISLLQILLPTMFVLLVIAVVHFFPNNVVLPPLKITLGSYDRTVTVLSTNDRNASIVAAFQETIADAPRPDRHELIVTNRNFHAFILERSLENIRAVDNTYMIGASLDAVRRTCIAWFNNKAYHTIPLTLSVLYNAIARTICTNCSLTVTNKPLPYSSHVRFLRTQSGSNLGFQLAFNSGFAMAFVGALYIMYYVRERATGSKLLQFVSGVNAITFWAVSFLWDFGVYCVAMALYLGTLAAFGEEGWSTPQELGRVAFVFVCFGLAIIPFTYLGAYCFEVPSTGFIKMLIFNIFTGTVAFTAVFLLKVKDFDLAHVAETMEWFYLAFPLFALSHSLNNINVMQMTRQICDAHCDAMPLCTPKLACKFNKLCCDVEIFSFKSSGINRNLAYLLGVSVLSFAILLLKEYRIMAELNVAGCVSSWWSNRKRRAAPQTTSDETESIAIGEDSDVADERIRVDHLYEERVHQSQTGEALLMLRDLTKRYESRMPPAVDRLTFATGERECFGLLGVNGAGKTSTFRMLTGDRSISAGDAWVAGYSLRTQLPAVYRKIGYCPQFDALLEDLTGRETLHIFARLRGIPKQAIGSIVDRLAVELHFTVHLDKPIQAYSGGTKRKLSTALALLGDPVVVYLDEPTTGMDPGAKRHFWNVMCRVRSEGRTALVLTSHSMEECEALCTRLAIMVNGEFRCLGSAQHLKNKFSHGYFLTMKLKRTGDGSSKEAEQRKQAIKSFMQQTFSVRAATAGATAAGSSGGAGGSGTARPGPVAPVAGAAGGSGGGGGKAVLKEEYHNYLTYHIRDSGLRWSEMFGMLEKAREQLQLEDYALGQTTLEQVFLTLTATQRSCNE</sequence>
<dbReference type="GO" id="GO:0016887">
    <property type="term" value="F:ATP hydrolysis activity"/>
    <property type="evidence" value="ECO:0007669"/>
    <property type="project" value="InterPro"/>
</dbReference>
<dbReference type="FunFam" id="3.40.50.300:FF:000327">
    <property type="entry name" value="ATP-binding cassette sub-family A member 3"/>
    <property type="match status" value="1"/>
</dbReference>
<dbReference type="GO" id="GO:0005319">
    <property type="term" value="F:lipid transporter activity"/>
    <property type="evidence" value="ECO:0007669"/>
    <property type="project" value="TreeGrafter"/>
</dbReference>
<dbReference type="InterPro" id="IPR003593">
    <property type="entry name" value="AAA+_ATPase"/>
</dbReference>
<feature type="region of interest" description="Disordered" evidence="9">
    <location>
        <begin position="850"/>
        <end position="871"/>
    </location>
</feature>
<dbReference type="Pfam" id="PF00005">
    <property type="entry name" value="ABC_tran"/>
    <property type="match status" value="2"/>
</dbReference>
<feature type="transmembrane region" description="Helical" evidence="10">
    <location>
        <begin position="362"/>
        <end position="382"/>
    </location>
</feature>
<comment type="subcellular location">
    <subcellularLocation>
        <location evidence="1">Membrane</location>
        <topology evidence="1">Multi-pass membrane protein</topology>
    </subcellularLocation>
</comment>
<feature type="transmembrane region" description="Helical" evidence="10">
    <location>
        <begin position="1167"/>
        <end position="1189"/>
    </location>
</feature>
<name>A0A182X3P1_ANOQN</name>
<evidence type="ECO:0000259" key="11">
    <source>
        <dbReference type="PROSITE" id="PS50893"/>
    </source>
</evidence>
<evidence type="ECO:0000256" key="6">
    <source>
        <dbReference type="ARBA" id="ARBA00022840"/>
    </source>
</evidence>
<evidence type="ECO:0000256" key="8">
    <source>
        <dbReference type="ARBA" id="ARBA00023136"/>
    </source>
</evidence>
<keyword evidence="7 10" id="KW-1133">Transmembrane helix</keyword>
<evidence type="ECO:0000256" key="9">
    <source>
        <dbReference type="SAM" id="MobiDB-lite"/>
    </source>
</evidence>
<feature type="transmembrane region" description="Helical" evidence="10">
    <location>
        <begin position="1299"/>
        <end position="1315"/>
    </location>
</feature>
<keyword evidence="13" id="KW-1185">Reference proteome</keyword>
<reference evidence="12" key="1">
    <citation type="submission" date="2020-05" db="UniProtKB">
        <authorList>
            <consortium name="EnsemblMetazoa"/>
        </authorList>
    </citation>
    <scope>IDENTIFICATION</scope>
    <source>
        <strain evidence="12">SANGQUA</strain>
    </source>
</reference>
<feature type="transmembrane region" description="Helical" evidence="10">
    <location>
        <begin position="440"/>
        <end position="461"/>
    </location>
</feature>
<feature type="transmembrane region" description="Helical" evidence="10">
    <location>
        <begin position="1125"/>
        <end position="1147"/>
    </location>
</feature>
<evidence type="ECO:0000256" key="2">
    <source>
        <dbReference type="ARBA" id="ARBA00022448"/>
    </source>
</evidence>
<feature type="transmembrane region" description="Helical" evidence="10">
    <location>
        <begin position="1233"/>
        <end position="1250"/>
    </location>
</feature>
<dbReference type="VEuPathDB" id="VectorBase:AQUA004417"/>
<dbReference type="Pfam" id="PF23321">
    <property type="entry name" value="R1_ABCA1"/>
    <property type="match status" value="1"/>
</dbReference>
<evidence type="ECO:0000313" key="12">
    <source>
        <dbReference type="EnsemblMetazoa" id="AQUA004417-PA"/>
    </source>
</evidence>
<accession>A0A182X3P1</accession>
<dbReference type="PANTHER" id="PTHR19229">
    <property type="entry name" value="ATP-BINDING CASSETTE TRANSPORTER SUBFAMILY A ABCA"/>
    <property type="match status" value="1"/>
</dbReference>
<dbReference type="GO" id="GO:0140359">
    <property type="term" value="F:ABC-type transporter activity"/>
    <property type="evidence" value="ECO:0007669"/>
    <property type="project" value="InterPro"/>
</dbReference>
<keyword evidence="4" id="KW-0677">Repeat</keyword>
<feature type="transmembrane region" description="Helical" evidence="10">
    <location>
        <begin position="251"/>
        <end position="273"/>
    </location>
</feature>
<feature type="domain" description="ABC transporter" evidence="11">
    <location>
        <begin position="531"/>
        <end position="766"/>
    </location>
</feature>
<dbReference type="SMART" id="SM00382">
    <property type="entry name" value="AAA"/>
    <property type="match status" value="2"/>
</dbReference>
<dbReference type="CDD" id="cd03263">
    <property type="entry name" value="ABC_subfamily_A"/>
    <property type="match status" value="2"/>
</dbReference>
<feature type="transmembrane region" description="Helical" evidence="10">
    <location>
        <begin position="913"/>
        <end position="935"/>
    </location>
</feature>
<protein>
    <recommendedName>
        <fullName evidence="11">ABC transporter domain-containing protein</fullName>
    </recommendedName>
</protein>
<feature type="transmembrane region" description="Helical" evidence="10">
    <location>
        <begin position="294"/>
        <end position="315"/>
    </location>
</feature>
<dbReference type="Proteomes" id="UP000076407">
    <property type="component" value="Unassembled WGS sequence"/>
</dbReference>
<dbReference type="GO" id="GO:0005524">
    <property type="term" value="F:ATP binding"/>
    <property type="evidence" value="ECO:0007669"/>
    <property type="project" value="UniProtKB-KW"/>
</dbReference>
<dbReference type="InterPro" id="IPR056264">
    <property type="entry name" value="R2_ABCA1-4-like"/>
</dbReference>
<dbReference type="InterPro" id="IPR013525">
    <property type="entry name" value="ABC2_TM"/>
</dbReference>
<evidence type="ECO:0000256" key="1">
    <source>
        <dbReference type="ARBA" id="ARBA00004141"/>
    </source>
</evidence>
<dbReference type="FunFam" id="3.40.50.300:FF:000298">
    <property type="entry name" value="ATP-binding cassette sub-family A member 12"/>
    <property type="match status" value="1"/>
</dbReference>
<evidence type="ECO:0000256" key="7">
    <source>
        <dbReference type="ARBA" id="ARBA00022989"/>
    </source>
</evidence>
<organism evidence="12 13">
    <name type="scientific">Anopheles quadriannulatus</name>
    <name type="common">Mosquito</name>
    <dbReference type="NCBI Taxonomy" id="34691"/>
    <lineage>
        <taxon>Eukaryota</taxon>
        <taxon>Metazoa</taxon>
        <taxon>Ecdysozoa</taxon>
        <taxon>Arthropoda</taxon>
        <taxon>Hexapoda</taxon>
        <taxon>Insecta</taxon>
        <taxon>Pterygota</taxon>
        <taxon>Neoptera</taxon>
        <taxon>Endopterygota</taxon>
        <taxon>Diptera</taxon>
        <taxon>Nematocera</taxon>
        <taxon>Culicoidea</taxon>
        <taxon>Culicidae</taxon>
        <taxon>Anophelinae</taxon>
        <taxon>Anopheles</taxon>
    </lineage>
</organism>
<dbReference type="InterPro" id="IPR003439">
    <property type="entry name" value="ABC_transporter-like_ATP-bd"/>
</dbReference>
<dbReference type="EnsemblMetazoa" id="AQUA004417-RA">
    <property type="protein sequence ID" value="AQUA004417-PA"/>
    <property type="gene ID" value="AQUA004417"/>
</dbReference>
<dbReference type="Gene3D" id="3.40.50.300">
    <property type="entry name" value="P-loop containing nucleotide triphosphate hydrolases"/>
    <property type="match status" value="2"/>
</dbReference>
<evidence type="ECO:0000256" key="3">
    <source>
        <dbReference type="ARBA" id="ARBA00022692"/>
    </source>
</evidence>
<dbReference type="STRING" id="34691.A0A182X3P1"/>
<evidence type="ECO:0000256" key="10">
    <source>
        <dbReference type="SAM" id="Phobius"/>
    </source>
</evidence>
<dbReference type="InterPro" id="IPR017871">
    <property type="entry name" value="ABC_transporter-like_CS"/>
</dbReference>
<evidence type="ECO:0000313" key="13">
    <source>
        <dbReference type="Proteomes" id="UP000076407"/>
    </source>
</evidence>
<dbReference type="InterPro" id="IPR027417">
    <property type="entry name" value="P-loop_NTPase"/>
</dbReference>
<evidence type="ECO:0000256" key="4">
    <source>
        <dbReference type="ARBA" id="ARBA00022737"/>
    </source>
</evidence>
<evidence type="ECO:0000256" key="5">
    <source>
        <dbReference type="ARBA" id="ARBA00022741"/>
    </source>
</evidence>
<dbReference type="InterPro" id="IPR026082">
    <property type="entry name" value="ABCA"/>
</dbReference>
<feature type="domain" description="ABC transporter" evidence="11">
    <location>
        <begin position="1386"/>
        <end position="1619"/>
    </location>
</feature>
<dbReference type="SUPFAM" id="SSF52540">
    <property type="entry name" value="P-loop containing nucleoside triphosphate hydrolases"/>
    <property type="match status" value="2"/>
</dbReference>
<keyword evidence="6" id="KW-0067">ATP-binding</keyword>
<dbReference type="Pfam" id="PF12698">
    <property type="entry name" value="ABC2_membrane_3"/>
    <property type="match status" value="2"/>
</dbReference>
<feature type="region of interest" description="Disordered" evidence="9">
    <location>
        <begin position="1657"/>
        <end position="1682"/>
    </location>
</feature>
<feature type="transmembrane region" description="Helical" evidence="10">
    <location>
        <begin position="1196"/>
        <end position="1217"/>
    </location>
</feature>
<keyword evidence="8 10" id="KW-0472">Membrane</keyword>
<dbReference type="PROSITE" id="PS50893">
    <property type="entry name" value="ABC_TRANSPORTER_2"/>
    <property type="match status" value="2"/>
</dbReference>
<feature type="transmembrane region" description="Helical" evidence="10">
    <location>
        <begin position="1082"/>
        <end position="1104"/>
    </location>
</feature>
<keyword evidence="2" id="KW-0813">Transport</keyword>
<feature type="transmembrane region" description="Helical" evidence="10">
    <location>
        <begin position="28"/>
        <end position="48"/>
    </location>
</feature>
<keyword evidence="3 10" id="KW-0812">Transmembrane</keyword>